<feature type="transmembrane region" description="Helical" evidence="6">
    <location>
        <begin position="236"/>
        <end position="253"/>
    </location>
</feature>
<gene>
    <name evidence="7" type="ORF">PCOR1329_LOCUS47243</name>
</gene>
<reference evidence="7" key="1">
    <citation type="submission" date="2023-10" db="EMBL/GenBank/DDBJ databases">
        <authorList>
            <person name="Chen Y."/>
            <person name="Shah S."/>
            <person name="Dougan E. K."/>
            <person name="Thang M."/>
            <person name="Chan C."/>
        </authorList>
    </citation>
    <scope>NUCLEOTIDE SEQUENCE [LARGE SCALE GENOMIC DNA]</scope>
</reference>
<dbReference type="InterPro" id="IPR007271">
    <property type="entry name" value="Nuc_sug_transpt"/>
</dbReference>
<evidence type="ECO:0000256" key="6">
    <source>
        <dbReference type="SAM" id="Phobius"/>
    </source>
</evidence>
<evidence type="ECO:0000256" key="5">
    <source>
        <dbReference type="SAM" id="MobiDB-lite"/>
    </source>
</evidence>
<sequence>MKRKVILAVDAGDEPAVLTGQPLAWEAQERKRHRHCDASLVPASPAKIKWIALTILFFQNSGTSLIMPLAQTGGHWNSQSGVIVQELIKGTICALVLLRGGGPQALRAALRPSPEALKVAVPALLFLAQNNLQFLAAKHLDATTFAVLFQLKTLFTALLSVLVLGKKLGPVRWIALFILVGGAACMVLDQDEPAGGADAGERSVTTGLVAVVTCCAFSGLSGVYFEKILKDSAVSLVARNVQLACLSCLIGLATWRQSGGAPSEFFSGYRPCVWLAICNNALGGLLVAAVVKYADNILKNFANTLAIVNTTVVSTAFLGGSLGPQAALGVGMVIASIFVYADACSLDCLAGAPDGRLGQKLSIPCPSYGKARCSPRHSRARSGHSHGAGADDLA</sequence>
<dbReference type="Pfam" id="PF04142">
    <property type="entry name" value="Nuc_sug_transp"/>
    <property type="match status" value="1"/>
</dbReference>
<evidence type="ECO:0000256" key="1">
    <source>
        <dbReference type="ARBA" id="ARBA00004141"/>
    </source>
</evidence>
<keyword evidence="3 6" id="KW-1133">Transmembrane helix</keyword>
<dbReference type="PANTHER" id="PTHR10231">
    <property type="entry name" value="NUCLEOTIDE-SUGAR TRANSMEMBRANE TRANSPORTER"/>
    <property type="match status" value="1"/>
</dbReference>
<protein>
    <recommendedName>
        <fullName evidence="9">UDP-galactose transporter</fullName>
    </recommendedName>
</protein>
<evidence type="ECO:0008006" key="9">
    <source>
        <dbReference type="Google" id="ProtNLM"/>
    </source>
</evidence>
<evidence type="ECO:0000313" key="8">
    <source>
        <dbReference type="Proteomes" id="UP001189429"/>
    </source>
</evidence>
<feature type="compositionally biased region" description="Basic residues" evidence="5">
    <location>
        <begin position="375"/>
        <end position="384"/>
    </location>
</feature>
<evidence type="ECO:0000256" key="4">
    <source>
        <dbReference type="ARBA" id="ARBA00023136"/>
    </source>
</evidence>
<proteinExistence type="predicted"/>
<accession>A0ABN9UC58</accession>
<feature type="transmembrane region" description="Helical" evidence="6">
    <location>
        <begin position="204"/>
        <end position="224"/>
    </location>
</feature>
<feature type="transmembrane region" description="Helical" evidence="6">
    <location>
        <begin position="301"/>
        <end position="320"/>
    </location>
</feature>
<name>A0ABN9UC58_9DINO</name>
<dbReference type="InterPro" id="IPR037185">
    <property type="entry name" value="EmrE-like"/>
</dbReference>
<dbReference type="NCBIfam" id="TIGR00803">
    <property type="entry name" value="nst"/>
    <property type="match status" value="1"/>
</dbReference>
<comment type="caution">
    <text evidence="7">The sequence shown here is derived from an EMBL/GenBank/DDBJ whole genome shotgun (WGS) entry which is preliminary data.</text>
</comment>
<keyword evidence="4 6" id="KW-0472">Membrane</keyword>
<feature type="transmembrane region" description="Helical" evidence="6">
    <location>
        <begin position="142"/>
        <end position="164"/>
    </location>
</feature>
<evidence type="ECO:0000256" key="2">
    <source>
        <dbReference type="ARBA" id="ARBA00022692"/>
    </source>
</evidence>
<feature type="transmembrane region" description="Helical" evidence="6">
    <location>
        <begin position="273"/>
        <end position="294"/>
    </location>
</feature>
<feature type="transmembrane region" description="Helical" evidence="6">
    <location>
        <begin position="171"/>
        <end position="189"/>
    </location>
</feature>
<organism evidence="7 8">
    <name type="scientific">Prorocentrum cordatum</name>
    <dbReference type="NCBI Taxonomy" id="2364126"/>
    <lineage>
        <taxon>Eukaryota</taxon>
        <taxon>Sar</taxon>
        <taxon>Alveolata</taxon>
        <taxon>Dinophyceae</taxon>
        <taxon>Prorocentrales</taxon>
        <taxon>Prorocentraceae</taxon>
        <taxon>Prorocentrum</taxon>
    </lineage>
</organism>
<evidence type="ECO:0000256" key="3">
    <source>
        <dbReference type="ARBA" id="ARBA00022989"/>
    </source>
</evidence>
<feature type="region of interest" description="Disordered" evidence="5">
    <location>
        <begin position="375"/>
        <end position="394"/>
    </location>
</feature>
<keyword evidence="2 6" id="KW-0812">Transmembrane</keyword>
<evidence type="ECO:0000313" key="7">
    <source>
        <dbReference type="EMBL" id="CAK0857018.1"/>
    </source>
</evidence>
<dbReference type="EMBL" id="CAUYUJ010015691">
    <property type="protein sequence ID" value="CAK0857018.1"/>
    <property type="molecule type" value="Genomic_DNA"/>
</dbReference>
<keyword evidence="8" id="KW-1185">Reference proteome</keyword>
<comment type="subcellular location">
    <subcellularLocation>
        <location evidence="1">Membrane</location>
        <topology evidence="1">Multi-pass membrane protein</topology>
    </subcellularLocation>
</comment>
<dbReference type="Proteomes" id="UP001189429">
    <property type="component" value="Unassembled WGS sequence"/>
</dbReference>
<dbReference type="SUPFAM" id="SSF103481">
    <property type="entry name" value="Multidrug resistance efflux transporter EmrE"/>
    <property type="match status" value="1"/>
</dbReference>